<dbReference type="KEGG" id="ddu:GF1_21280"/>
<dbReference type="AlphaFoldDB" id="A0A915U361"/>
<evidence type="ECO:0000313" key="2">
    <source>
        <dbReference type="Proteomes" id="UP001063350"/>
    </source>
</evidence>
<gene>
    <name evidence="1" type="ORF">GF1_21280</name>
</gene>
<proteinExistence type="predicted"/>
<protein>
    <submittedName>
        <fullName evidence="1">Uncharacterized protein</fullName>
    </submittedName>
</protein>
<keyword evidence="2" id="KW-1185">Reference proteome</keyword>
<reference evidence="1" key="1">
    <citation type="submission" date="2020-12" db="EMBL/GenBank/DDBJ databases">
        <title>Desulfobium dissulfuricans gen. nov., sp. nov., a novel mesophilic, sulfate-reducing bacterium isolated from a deep-sea hydrothermal vent.</title>
        <authorList>
            <person name="Hashimoto Y."/>
            <person name="Tame A."/>
            <person name="Sawayama S."/>
            <person name="Miyazaki J."/>
            <person name="Takai K."/>
            <person name="Nakagawa S."/>
        </authorList>
    </citation>
    <scope>NUCLEOTIDE SEQUENCE</scope>
    <source>
        <strain evidence="1">GF1</strain>
    </source>
</reference>
<dbReference type="Proteomes" id="UP001063350">
    <property type="component" value="Chromosome"/>
</dbReference>
<sequence>MLEVGVVYRGAVCGPQVLMADKGNRSFTAERRNEGDVREPGVREVTMVV</sequence>
<name>A0A915U361_9BACT</name>
<dbReference type="EMBL" id="AP024233">
    <property type="protein sequence ID" value="BCO09752.1"/>
    <property type="molecule type" value="Genomic_DNA"/>
</dbReference>
<accession>A0A915U361</accession>
<organism evidence="1 2">
    <name type="scientific">Desulfolithobacter dissulfuricans</name>
    <dbReference type="NCBI Taxonomy" id="2795293"/>
    <lineage>
        <taxon>Bacteria</taxon>
        <taxon>Pseudomonadati</taxon>
        <taxon>Thermodesulfobacteriota</taxon>
        <taxon>Desulfobulbia</taxon>
        <taxon>Desulfobulbales</taxon>
        <taxon>Desulfobulbaceae</taxon>
        <taxon>Desulfolithobacter</taxon>
    </lineage>
</organism>
<evidence type="ECO:0000313" key="1">
    <source>
        <dbReference type="EMBL" id="BCO09752.1"/>
    </source>
</evidence>